<dbReference type="Proteomes" id="UP001500016">
    <property type="component" value="Unassembled WGS sequence"/>
</dbReference>
<evidence type="ECO:0000313" key="2">
    <source>
        <dbReference type="Proteomes" id="UP001500016"/>
    </source>
</evidence>
<sequence length="55" mass="5801">MAAKRKTAAKKPCGPCKGTGEASVRVVVGARRKRTTEHQQTGMCLNCLGTGEDPN</sequence>
<dbReference type="EMBL" id="BAAAPE010000013">
    <property type="protein sequence ID" value="GAA2087895.1"/>
    <property type="molecule type" value="Genomic_DNA"/>
</dbReference>
<reference evidence="1 2" key="1">
    <citation type="journal article" date="2019" name="Int. J. Syst. Evol. Microbiol.">
        <title>The Global Catalogue of Microorganisms (GCM) 10K type strain sequencing project: providing services to taxonomists for standard genome sequencing and annotation.</title>
        <authorList>
            <consortium name="The Broad Institute Genomics Platform"/>
            <consortium name="The Broad Institute Genome Sequencing Center for Infectious Disease"/>
            <person name="Wu L."/>
            <person name="Ma J."/>
        </authorList>
    </citation>
    <scope>NUCLEOTIDE SEQUENCE [LARGE SCALE GENOMIC DNA]</scope>
    <source>
        <strain evidence="1 2">JCM 15478</strain>
    </source>
</reference>
<evidence type="ECO:0000313" key="1">
    <source>
        <dbReference type="EMBL" id="GAA2087895.1"/>
    </source>
</evidence>
<protein>
    <recommendedName>
        <fullName evidence="3">Molecular chaperone DnaJ</fullName>
    </recommendedName>
</protein>
<organism evidence="1 2">
    <name type="scientific">Streptomyces albiaxialis</name>
    <dbReference type="NCBI Taxonomy" id="329523"/>
    <lineage>
        <taxon>Bacteria</taxon>
        <taxon>Bacillati</taxon>
        <taxon>Actinomycetota</taxon>
        <taxon>Actinomycetes</taxon>
        <taxon>Kitasatosporales</taxon>
        <taxon>Streptomycetaceae</taxon>
        <taxon>Streptomyces</taxon>
    </lineage>
</organism>
<accession>A0ABN2WBG1</accession>
<keyword evidence="2" id="KW-1185">Reference proteome</keyword>
<evidence type="ECO:0008006" key="3">
    <source>
        <dbReference type="Google" id="ProtNLM"/>
    </source>
</evidence>
<name>A0ABN2WBG1_9ACTN</name>
<proteinExistence type="predicted"/>
<gene>
    <name evidence="1" type="ORF">GCM10009801_51180</name>
</gene>
<comment type="caution">
    <text evidence="1">The sequence shown here is derived from an EMBL/GenBank/DDBJ whole genome shotgun (WGS) entry which is preliminary data.</text>
</comment>
<dbReference type="RefSeq" id="WP_344531630.1">
    <property type="nucleotide sequence ID" value="NZ_BAAAPE010000013.1"/>
</dbReference>